<dbReference type="Pfam" id="PF10704">
    <property type="entry name" value="DUF2508"/>
    <property type="match status" value="1"/>
</dbReference>
<keyword evidence="2" id="KW-1185">Reference proteome</keyword>
<dbReference type="STRING" id="1121256.SAMN02746089_00958"/>
<proteinExistence type="predicted"/>
<evidence type="ECO:0000313" key="2">
    <source>
        <dbReference type="Proteomes" id="UP000184088"/>
    </source>
</evidence>
<gene>
    <name evidence="1" type="ORF">SAMN02746089_00958</name>
</gene>
<dbReference type="OrthoDB" id="1809893at2"/>
<sequence length="102" mass="11631">MYSKFVRSVAAAFVSMIGSQSQNKIVDEKQAYIDIIEKAREEMQIAERYFETVSDPDLVDHAIFQLEAARKKYIYLLKCAQSQGINLSSKDVLDETDKGMVM</sequence>
<name>A0A1M4X733_9THEO</name>
<evidence type="ECO:0000313" key="1">
    <source>
        <dbReference type="EMBL" id="SHE88922.1"/>
    </source>
</evidence>
<dbReference type="Proteomes" id="UP000184088">
    <property type="component" value="Unassembled WGS sequence"/>
</dbReference>
<dbReference type="InterPro" id="IPR019644">
    <property type="entry name" value="DUF2508"/>
</dbReference>
<dbReference type="RefSeq" id="WP_084110896.1">
    <property type="nucleotide sequence ID" value="NZ_FQVH01000007.1"/>
</dbReference>
<dbReference type="AlphaFoldDB" id="A0A1M4X733"/>
<evidence type="ECO:0008006" key="3">
    <source>
        <dbReference type="Google" id="ProtNLM"/>
    </source>
</evidence>
<dbReference type="EMBL" id="FQVH01000007">
    <property type="protein sequence ID" value="SHE88922.1"/>
    <property type="molecule type" value="Genomic_DNA"/>
</dbReference>
<protein>
    <recommendedName>
        <fullName evidence="3">DUF2508 domain-containing protein</fullName>
    </recommendedName>
</protein>
<accession>A0A1M4X733</accession>
<organism evidence="1 2">
    <name type="scientific">Caldanaerobius fijiensis DSM 17918</name>
    <dbReference type="NCBI Taxonomy" id="1121256"/>
    <lineage>
        <taxon>Bacteria</taxon>
        <taxon>Bacillati</taxon>
        <taxon>Bacillota</taxon>
        <taxon>Clostridia</taxon>
        <taxon>Thermoanaerobacterales</taxon>
        <taxon>Thermoanaerobacteraceae</taxon>
        <taxon>Caldanaerobius</taxon>
    </lineage>
</organism>
<reference evidence="1 2" key="1">
    <citation type="submission" date="2016-11" db="EMBL/GenBank/DDBJ databases">
        <authorList>
            <person name="Jaros S."/>
            <person name="Januszkiewicz K."/>
            <person name="Wedrychowicz H."/>
        </authorList>
    </citation>
    <scope>NUCLEOTIDE SEQUENCE [LARGE SCALE GENOMIC DNA]</scope>
    <source>
        <strain evidence="1 2">DSM 17918</strain>
    </source>
</reference>